<evidence type="ECO:0000313" key="6">
    <source>
        <dbReference type="EMBL" id="ABF91764.1"/>
    </source>
</evidence>
<evidence type="ECO:0000256" key="1">
    <source>
        <dbReference type="ARBA" id="ARBA00023015"/>
    </source>
</evidence>
<organism evidence="6 7">
    <name type="scientific">Myxococcus xanthus (strain DK1622)</name>
    <dbReference type="NCBI Taxonomy" id="246197"/>
    <lineage>
        <taxon>Bacteria</taxon>
        <taxon>Pseudomonadati</taxon>
        <taxon>Myxococcota</taxon>
        <taxon>Myxococcia</taxon>
        <taxon>Myxococcales</taxon>
        <taxon>Cystobacterineae</taxon>
        <taxon>Myxococcaceae</taxon>
        <taxon>Myxococcus</taxon>
    </lineage>
</organism>
<gene>
    <name evidence="6" type="ordered locus">MXAN_1727</name>
</gene>
<proteinExistence type="predicted"/>
<evidence type="ECO:0000256" key="4">
    <source>
        <dbReference type="PROSITE-ProRule" id="PRU00335"/>
    </source>
</evidence>
<evidence type="ECO:0000259" key="5">
    <source>
        <dbReference type="PROSITE" id="PS50977"/>
    </source>
</evidence>
<evidence type="ECO:0000313" key="7">
    <source>
        <dbReference type="Proteomes" id="UP000002402"/>
    </source>
</evidence>
<dbReference type="PROSITE" id="PS50977">
    <property type="entry name" value="HTH_TETR_2"/>
    <property type="match status" value="1"/>
</dbReference>
<dbReference type="GO" id="GO:0003700">
    <property type="term" value="F:DNA-binding transcription factor activity"/>
    <property type="evidence" value="ECO:0007669"/>
    <property type="project" value="TreeGrafter"/>
</dbReference>
<feature type="domain" description="HTH tetR-type" evidence="5">
    <location>
        <begin position="28"/>
        <end position="86"/>
    </location>
</feature>
<dbReference type="InterPro" id="IPR036271">
    <property type="entry name" value="Tet_transcr_reg_TetR-rel_C_sf"/>
</dbReference>
<dbReference type="GO" id="GO:0000976">
    <property type="term" value="F:transcription cis-regulatory region binding"/>
    <property type="evidence" value="ECO:0007669"/>
    <property type="project" value="TreeGrafter"/>
</dbReference>
<feature type="DNA-binding region" description="H-T-H motif" evidence="4">
    <location>
        <begin position="49"/>
        <end position="68"/>
    </location>
</feature>
<accession>Q1DBJ5</accession>
<dbReference type="EnsemblBacteria" id="ABF91764">
    <property type="protein sequence ID" value="ABF91764"/>
    <property type="gene ID" value="MXAN_1727"/>
</dbReference>
<dbReference type="AlphaFoldDB" id="Q1DBJ5"/>
<keyword evidence="2 4" id="KW-0238">DNA-binding</keyword>
<sequence>MPCALSETKVSHMGRKRISAAPPVASGSDTRASILSAAARAFAVDPSAPLVDVARSAGVGRATLHRYFGSREELLREAGLDSLVQLEQALKAHRFERLAPDVALESLVGALAPWGDRLRFLLVVSELSQEPSLKAIEARVDEQIMRILLRARDAGVLRQDLPSAWLFATFEALLYAAWTAVAQGDLAANDAARTIHETLLHGHGTGHLTGARKARPR</sequence>
<dbReference type="PANTHER" id="PTHR30055">
    <property type="entry name" value="HTH-TYPE TRANSCRIPTIONAL REGULATOR RUTR"/>
    <property type="match status" value="1"/>
</dbReference>
<dbReference type="InterPro" id="IPR009057">
    <property type="entry name" value="Homeodomain-like_sf"/>
</dbReference>
<dbReference type="Gene3D" id="1.10.357.10">
    <property type="entry name" value="Tetracycline Repressor, domain 2"/>
    <property type="match status" value="1"/>
</dbReference>
<dbReference type="Pfam" id="PF00440">
    <property type="entry name" value="TetR_N"/>
    <property type="match status" value="1"/>
</dbReference>
<dbReference type="InterPro" id="IPR050109">
    <property type="entry name" value="HTH-type_TetR-like_transc_reg"/>
</dbReference>
<dbReference type="STRING" id="246197.MXAN_1727"/>
<dbReference type="InterPro" id="IPR001647">
    <property type="entry name" value="HTH_TetR"/>
</dbReference>
<dbReference type="PANTHER" id="PTHR30055:SF234">
    <property type="entry name" value="HTH-TYPE TRANSCRIPTIONAL REGULATOR BETI"/>
    <property type="match status" value="1"/>
</dbReference>
<evidence type="ECO:0000256" key="2">
    <source>
        <dbReference type="ARBA" id="ARBA00023125"/>
    </source>
</evidence>
<evidence type="ECO:0000256" key="3">
    <source>
        <dbReference type="ARBA" id="ARBA00023163"/>
    </source>
</evidence>
<dbReference type="SUPFAM" id="SSF48498">
    <property type="entry name" value="Tetracyclin repressor-like, C-terminal domain"/>
    <property type="match status" value="1"/>
</dbReference>
<dbReference type="eggNOG" id="COG1309">
    <property type="taxonomic scope" value="Bacteria"/>
</dbReference>
<keyword evidence="3" id="KW-0804">Transcription</keyword>
<protein>
    <submittedName>
        <fullName evidence="6">Transcriptional regulator, TetR family</fullName>
    </submittedName>
</protein>
<dbReference type="Proteomes" id="UP000002402">
    <property type="component" value="Chromosome"/>
</dbReference>
<dbReference type="HOGENOM" id="CLU_069356_38_2_7"/>
<dbReference type="EMBL" id="CP000113">
    <property type="protein sequence ID" value="ABF91764.1"/>
    <property type="molecule type" value="Genomic_DNA"/>
</dbReference>
<keyword evidence="1" id="KW-0805">Transcription regulation</keyword>
<dbReference type="SUPFAM" id="SSF46689">
    <property type="entry name" value="Homeodomain-like"/>
    <property type="match status" value="1"/>
</dbReference>
<dbReference type="KEGG" id="mxa:MXAN_1727"/>
<name>Q1DBJ5_MYXXD</name>
<reference evidence="6 7" key="1">
    <citation type="journal article" date="2006" name="Proc. Natl. Acad. Sci. U.S.A.">
        <title>Evolution of sensory complexity recorded in a myxobacterial genome.</title>
        <authorList>
            <person name="Goldman B.S."/>
            <person name="Nierman W.C."/>
            <person name="Kaiser D."/>
            <person name="Slater S.C."/>
            <person name="Durkin A.S."/>
            <person name="Eisen J.A."/>
            <person name="Ronning C.M."/>
            <person name="Barbazuk W.B."/>
            <person name="Blanchard M."/>
            <person name="Field C."/>
            <person name="Halling C."/>
            <person name="Hinkle G."/>
            <person name="Iartchuk O."/>
            <person name="Kim H.S."/>
            <person name="Mackenzie C."/>
            <person name="Madupu R."/>
            <person name="Miller N."/>
            <person name="Shvartsbeyn A."/>
            <person name="Sullivan S.A."/>
            <person name="Vaudin M."/>
            <person name="Wiegand R."/>
            <person name="Kaplan H.B."/>
        </authorList>
    </citation>
    <scope>NUCLEOTIDE SEQUENCE [LARGE SCALE GENOMIC DNA]</scope>
    <source>
        <strain evidence="7">DK1622</strain>
    </source>
</reference>
<keyword evidence="7" id="KW-1185">Reference proteome</keyword>